<sequence length="277" mass="28999">MSATFDCSDPTERSEGIARAQRALAAKQCVVIPTDTVYGIAADAFAPQAVATLLASKGRGRSMPPPVLIPRQQTMDGLAADISVEARRLAEAFWPGGLTLIFHAQPSLTWDLGDTYGTVALRMPDDRIALDLLILTGPLAVSSANRTGQPAAITAADAYKQLGDSVEVYLEDGERSADAGSSTIVDATGPVPVVVRQGTITLEELREVVPEITLAGSEAEDNDDDKQEGAEGTYADAKFQDDAAPAPSDASDEPGVNNEAADQEPTADALRPPRGPN</sequence>
<evidence type="ECO:0000259" key="14">
    <source>
        <dbReference type="PROSITE" id="PS51163"/>
    </source>
</evidence>
<name>A0A846RUX9_9MICC</name>
<comment type="caution">
    <text evidence="15">The sequence shown here is derived from an EMBL/GenBank/DDBJ whole genome shotgun (WGS) entry which is preliminary data.</text>
</comment>
<dbReference type="Pfam" id="PF01300">
    <property type="entry name" value="Sua5_yciO_yrdC"/>
    <property type="match status" value="1"/>
</dbReference>
<dbReference type="GO" id="GO:0006450">
    <property type="term" value="P:regulation of translational fidelity"/>
    <property type="evidence" value="ECO:0007669"/>
    <property type="project" value="TreeGrafter"/>
</dbReference>
<dbReference type="SUPFAM" id="SSF55821">
    <property type="entry name" value="YrdC/RibB"/>
    <property type="match status" value="1"/>
</dbReference>
<dbReference type="RefSeq" id="WP_167993634.1">
    <property type="nucleotide sequence ID" value="NZ_JAATJL010000001.1"/>
</dbReference>
<dbReference type="InterPro" id="IPR050156">
    <property type="entry name" value="TC-AMP_synthase_SUA5"/>
</dbReference>
<dbReference type="PANTHER" id="PTHR17490">
    <property type="entry name" value="SUA5"/>
    <property type="match status" value="1"/>
</dbReference>
<feature type="binding site" evidence="12">
    <location>
        <position position="196"/>
    </location>
    <ligand>
        <name>ATP</name>
        <dbReference type="ChEBI" id="CHEBI:30616"/>
    </ligand>
</feature>
<keyword evidence="16" id="KW-1185">Reference proteome</keyword>
<keyword evidence="6" id="KW-0819">tRNA processing</keyword>
<feature type="binding site" evidence="12">
    <location>
        <position position="122"/>
    </location>
    <ligand>
        <name>L-threonine</name>
        <dbReference type="ChEBI" id="CHEBI:57926"/>
    </ligand>
</feature>
<dbReference type="GO" id="GO:0008033">
    <property type="term" value="P:tRNA processing"/>
    <property type="evidence" value="ECO:0007669"/>
    <property type="project" value="UniProtKB-KW"/>
</dbReference>
<evidence type="ECO:0000256" key="3">
    <source>
        <dbReference type="ARBA" id="ARBA00012584"/>
    </source>
</evidence>
<evidence type="ECO:0000256" key="13">
    <source>
        <dbReference type="SAM" id="MobiDB-lite"/>
    </source>
</evidence>
<feature type="region of interest" description="Disordered" evidence="13">
    <location>
        <begin position="212"/>
        <end position="277"/>
    </location>
</feature>
<keyword evidence="9 12" id="KW-0067">ATP-binding</keyword>
<dbReference type="InterPro" id="IPR017945">
    <property type="entry name" value="DHBP_synth_RibB-like_a/b_dom"/>
</dbReference>
<proteinExistence type="inferred from homology"/>
<dbReference type="Proteomes" id="UP000547458">
    <property type="component" value="Unassembled WGS sequence"/>
</dbReference>
<dbReference type="InterPro" id="IPR006070">
    <property type="entry name" value="Sua5-like_dom"/>
</dbReference>
<keyword evidence="5" id="KW-0808">Transferase</keyword>
<feature type="binding site" evidence="12">
    <location>
        <position position="36"/>
    </location>
    <ligand>
        <name>L-threonine</name>
        <dbReference type="ChEBI" id="CHEBI:57926"/>
    </ligand>
</feature>
<keyword evidence="4" id="KW-0963">Cytoplasm</keyword>
<feature type="domain" description="YrdC-like" evidence="14">
    <location>
        <begin position="14"/>
        <end position="200"/>
    </location>
</feature>
<organism evidence="15 16">
    <name type="scientific">Arthrobacter pigmenti</name>
    <dbReference type="NCBI Taxonomy" id="271432"/>
    <lineage>
        <taxon>Bacteria</taxon>
        <taxon>Bacillati</taxon>
        <taxon>Actinomycetota</taxon>
        <taxon>Actinomycetes</taxon>
        <taxon>Micrococcales</taxon>
        <taxon>Micrococcaceae</taxon>
        <taxon>Arthrobacter</taxon>
    </lineage>
</organism>
<dbReference type="InterPro" id="IPR010923">
    <property type="entry name" value="T(6)A37_SUA5"/>
</dbReference>
<evidence type="ECO:0000313" key="16">
    <source>
        <dbReference type="Proteomes" id="UP000547458"/>
    </source>
</evidence>
<evidence type="ECO:0000256" key="8">
    <source>
        <dbReference type="ARBA" id="ARBA00022741"/>
    </source>
</evidence>
<evidence type="ECO:0000313" key="15">
    <source>
        <dbReference type="EMBL" id="NJC22826.1"/>
    </source>
</evidence>
<evidence type="ECO:0000256" key="11">
    <source>
        <dbReference type="ARBA" id="ARBA00048366"/>
    </source>
</evidence>
<gene>
    <name evidence="15" type="ORF">BJ994_001902</name>
</gene>
<dbReference type="PIRSF" id="PIRSF004930">
    <property type="entry name" value="Tln_factor_SUA5"/>
    <property type="match status" value="1"/>
</dbReference>
<evidence type="ECO:0000256" key="12">
    <source>
        <dbReference type="PIRSR" id="PIRSR004930-1"/>
    </source>
</evidence>
<dbReference type="GO" id="GO:0005524">
    <property type="term" value="F:ATP binding"/>
    <property type="evidence" value="ECO:0007669"/>
    <property type="project" value="UniProtKB-KW"/>
</dbReference>
<dbReference type="GO" id="GO:0061710">
    <property type="term" value="F:L-threonylcarbamoyladenylate synthase"/>
    <property type="evidence" value="ECO:0007669"/>
    <property type="project" value="UniProtKB-EC"/>
</dbReference>
<dbReference type="EC" id="2.7.7.87" evidence="3"/>
<comment type="catalytic activity">
    <reaction evidence="11">
        <text>L-threonine + hydrogencarbonate + ATP = L-threonylcarbamoyladenylate + diphosphate + H2O</text>
        <dbReference type="Rhea" id="RHEA:36407"/>
        <dbReference type="ChEBI" id="CHEBI:15377"/>
        <dbReference type="ChEBI" id="CHEBI:17544"/>
        <dbReference type="ChEBI" id="CHEBI:30616"/>
        <dbReference type="ChEBI" id="CHEBI:33019"/>
        <dbReference type="ChEBI" id="CHEBI:57926"/>
        <dbReference type="ChEBI" id="CHEBI:73682"/>
        <dbReference type="EC" id="2.7.7.87"/>
    </reaction>
</comment>
<comment type="subcellular location">
    <subcellularLocation>
        <location evidence="1">Cytoplasm</location>
    </subcellularLocation>
</comment>
<dbReference type="Gene3D" id="3.90.870.10">
    <property type="entry name" value="DHBP synthase"/>
    <property type="match status" value="1"/>
</dbReference>
<evidence type="ECO:0000256" key="7">
    <source>
        <dbReference type="ARBA" id="ARBA00022695"/>
    </source>
</evidence>
<reference evidence="15 16" key="1">
    <citation type="submission" date="2020-03" db="EMBL/GenBank/DDBJ databases">
        <title>Sequencing the genomes of 1000 actinobacteria strains.</title>
        <authorList>
            <person name="Klenk H.-P."/>
        </authorList>
    </citation>
    <scope>NUCLEOTIDE SEQUENCE [LARGE SCALE GENOMIC DNA]</scope>
    <source>
        <strain evidence="15 16">DSM 16403</strain>
    </source>
</reference>
<evidence type="ECO:0000256" key="5">
    <source>
        <dbReference type="ARBA" id="ARBA00022679"/>
    </source>
</evidence>
<feature type="binding site" evidence="12">
    <location>
        <position position="118"/>
    </location>
    <ligand>
        <name>ATP</name>
        <dbReference type="ChEBI" id="CHEBI:30616"/>
    </ligand>
</feature>
<accession>A0A846RUX9</accession>
<dbReference type="EMBL" id="JAATJL010000001">
    <property type="protein sequence ID" value="NJC22826.1"/>
    <property type="molecule type" value="Genomic_DNA"/>
</dbReference>
<evidence type="ECO:0000256" key="2">
    <source>
        <dbReference type="ARBA" id="ARBA00007663"/>
    </source>
</evidence>
<evidence type="ECO:0000256" key="4">
    <source>
        <dbReference type="ARBA" id="ARBA00022490"/>
    </source>
</evidence>
<dbReference type="PROSITE" id="PS51163">
    <property type="entry name" value="YRDC"/>
    <property type="match status" value="1"/>
</dbReference>
<evidence type="ECO:0000256" key="1">
    <source>
        <dbReference type="ARBA" id="ARBA00004496"/>
    </source>
</evidence>
<dbReference type="NCBIfam" id="TIGR00057">
    <property type="entry name" value="L-threonylcarbamoyladenylate synthase"/>
    <property type="match status" value="1"/>
</dbReference>
<feature type="binding site" evidence="12">
    <location>
        <position position="143"/>
    </location>
    <ligand>
        <name>ATP</name>
        <dbReference type="ChEBI" id="CHEBI:30616"/>
    </ligand>
</feature>
<feature type="binding site" evidence="12">
    <location>
        <position position="182"/>
    </location>
    <ligand>
        <name>L-threonine</name>
        <dbReference type="ChEBI" id="CHEBI:57926"/>
    </ligand>
</feature>
<dbReference type="GO" id="GO:0000049">
    <property type="term" value="F:tRNA binding"/>
    <property type="evidence" value="ECO:0007669"/>
    <property type="project" value="TreeGrafter"/>
</dbReference>
<evidence type="ECO:0000256" key="6">
    <source>
        <dbReference type="ARBA" id="ARBA00022694"/>
    </source>
</evidence>
<protein>
    <recommendedName>
        <fullName evidence="10">L-threonylcarbamoyladenylate synthase</fullName>
        <ecNumber evidence="3">2.7.7.87</ecNumber>
    </recommendedName>
    <alternativeName>
        <fullName evidence="10">L-threonylcarbamoyladenylate synthase</fullName>
    </alternativeName>
</protein>
<keyword evidence="7" id="KW-0548">Nucleotidyltransferase</keyword>
<comment type="similarity">
    <text evidence="2">Belongs to the SUA5 family.</text>
</comment>
<keyword evidence="8 12" id="KW-0547">Nucleotide-binding</keyword>
<dbReference type="PANTHER" id="PTHR17490:SF16">
    <property type="entry name" value="THREONYLCARBAMOYL-AMP SYNTHASE"/>
    <property type="match status" value="1"/>
</dbReference>
<evidence type="ECO:0000256" key="10">
    <source>
        <dbReference type="ARBA" id="ARBA00029774"/>
    </source>
</evidence>
<evidence type="ECO:0000256" key="9">
    <source>
        <dbReference type="ARBA" id="ARBA00022840"/>
    </source>
</evidence>
<dbReference type="AlphaFoldDB" id="A0A846RUX9"/>
<feature type="binding site" evidence="12">
    <location>
        <position position="59"/>
    </location>
    <ligand>
        <name>ATP</name>
        <dbReference type="ChEBI" id="CHEBI:30616"/>
    </ligand>
</feature>
<dbReference type="GO" id="GO:0005737">
    <property type="term" value="C:cytoplasm"/>
    <property type="evidence" value="ECO:0007669"/>
    <property type="project" value="UniProtKB-SubCell"/>
</dbReference>
<dbReference type="GO" id="GO:0003725">
    <property type="term" value="F:double-stranded RNA binding"/>
    <property type="evidence" value="ECO:0007669"/>
    <property type="project" value="InterPro"/>
</dbReference>